<feature type="binding site" evidence="7">
    <location>
        <position position="368"/>
    </location>
    <ligand>
        <name>N(1)-(5-phospho-beta-D-ribosyl)glycinamide</name>
        <dbReference type="ChEBI" id="CHEBI:143788"/>
    </ligand>
</feature>
<dbReference type="GO" id="GO:0006189">
    <property type="term" value="P:'de novo' IMP biosynthetic process"/>
    <property type="evidence" value="ECO:0007669"/>
    <property type="project" value="UniProtKB-UniRule"/>
</dbReference>
<keyword evidence="2 7" id="KW-0479">Metal-binding</keyword>
<keyword evidence="3 7" id="KW-0547">Nucleotide-binding</keyword>
<dbReference type="PROSITE" id="PS50975">
    <property type="entry name" value="ATP_GRASP"/>
    <property type="match status" value="1"/>
</dbReference>
<dbReference type="InterPro" id="IPR048740">
    <property type="entry name" value="PurT_C"/>
</dbReference>
<dbReference type="Pfam" id="PF22660">
    <property type="entry name" value="RS_preATP-grasp-like"/>
    <property type="match status" value="1"/>
</dbReference>
<dbReference type="Pfam" id="PF21244">
    <property type="entry name" value="PurT_C"/>
    <property type="match status" value="1"/>
</dbReference>
<dbReference type="NCBIfam" id="NF006766">
    <property type="entry name" value="PRK09288.1"/>
    <property type="match status" value="1"/>
</dbReference>
<dbReference type="PANTHER" id="PTHR43055:SF1">
    <property type="entry name" value="FORMATE-DEPENDENT PHOSPHORIBOSYLGLYCINAMIDE FORMYLTRANSFERASE"/>
    <property type="match status" value="1"/>
</dbReference>
<dbReference type="AlphaFoldDB" id="A0A7J3I7Q1"/>
<evidence type="ECO:0000256" key="1">
    <source>
        <dbReference type="ARBA" id="ARBA00022598"/>
    </source>
</evidence>
<dbReference type="Gene3D" id="3.30.1490.20">
    <property type="entry name" value="ATP-grasp fold, A domain"/>
    <property type="match status" value="1"/>
</dbReference>
<dbReference type="InterPro" id="IPR016185">
    <property type="entry name" value="PreATP-grasp_dom_sf"/>
</dbReference>
<proteinExistence type="inferred from homology"/>
<evidence type="ECO:0000256" key="6">
    <source>
        <dbReference type="ARBA" id="ARBA00022842"/>
    </source>
</evidence>
<keyword evidence="6 7" id="KW-0460">Magnesium</keyword>
<dbReference type="Pfam" id="PF02222">
    <property type="entry name" value="ATP-grasp"/>
    <property type="match status" value="1"/>
</dbReference>
<evidence type="ECO:0000256" key="4">
    <source>
        <dbReference type="ARBA" id="ARBA00022755"/>
    </source>
</evidence>
<keyword evidence="1 7" id="KW-0436">Ligase</keyword>
<dbReference type="InterPro" id="IPR011761">
    <property type="entry name" value="ATP-grasp"/>
</dbReference>
<feature type="binding site" evidence="7">
    <location>
        <position position="297"/>
    </location>
    <ligand>
        <name>N(1)-(5-phospho-beta-D-ribosyl)glycinamide</name>
        <dbReference type="ChEBI" id="CHEBI:143788"/>
    </ligand>
</feature>
<comment type="catalytic activity">
    <reaction evidence="7">
        <text>N(1)-(5-phospho-beta-D-ribosyl)glycinamide + formate + ATP = N(2)-formyl-N(1)-(5-phospho-beta-D-ribosyl)glycinamide + ADP + phosphate + H(+)</text>
        <dbReference type="Rhea" id="RHEA:24829"/>
        <dbReference type="ChEBI" id="CHEBI:15378"/>
        <dbReference type="ChEBI" id="CHEBI:15740"/>
        <dbReference type="ChEBI" id="CHEBI:30616"/>
        <dbReference type="ChEBI" id="CHEBI:43474"/>
        <dbReference type="ChEBI" id="CHEBI:143788"/>
        <dbReference type="ChEBI" id="CHEBI:147286"/>
        <dbReference type="ChEBI" id="CHEBI:456216"/>
        <dbReference type="EC" id="6.3.1.21"/>
    </reaction>
</comment>
<dbReference type="EC" id="6.3.1.21" evidence="7"/>
<feature type="binding site" evidence="7">
    <location>
        <begin position="25"/>
        <end position="26"/>
    </location>
    <ligand>
        <name>N(1)-(5-phospho-beta-D-ribosyl)glycinamide</name>
        <dbReference type="ChEBI" id="CHEBI:143788"/>
    </ligand>
</feature>
<dbReference type="InterPro" id="IPR054350">
    <property type="entry name" value="PurT/PurK_preATP-grasp"/>
</dbReference>
<evidence type="ECO:0000313" key="9">
    <source>
        <dbReference type="EMBL" id="HGN36816.1"/>
    </source>
</evidence>
<protein>
    <recommendedName>
        <fullName evidence="7">Formate-dependent phosphoribosylglycinamide formyltransferase</fullName>
        <ecNumber evidence="7">6.3.1.21</ecNumber>
    </recommendedName>
    <alternativeName>
        <fullName evidence="7">5'-phosphoribosylglycinamide transformylase 2</fullName>
    </alternativeName>
    <alternativeName>
        <fullName evidence="7">Formate-dependent GAR transformylase</fullName>
    </alternativeName>
    <alternativeName>
        <fullName evidence="7">GAR transformylase 2</fullName>
        <shortName evidence="7">GART 2</shortName>
    </alternativeName>
    <alternativeName>
        <fullName evidence="7">Non-folate glycinamide ribonucleotide transformylase</fullName>
    </alternativeName>
    <alternativeName>
        <fullName evidence="7">Phosphoribosylglycinamide formyltransferase 2</fullName>
    </alternativeName>
</protein>
<reference evidence="9" key="1">
    <citation type="journal article" date="2020" name="mSystems">
        <title>Genome- and Community-Level Interaction Insights into Carbon Utilization and Element Cycling Functions of Hydrothermarchaeota in Hydrothermal Sediment.</title>
        <authorList>
            <person name="Zhou Z."/>
            <person name="Liu Y."/>
            <person name="Xu W."/>
            <person name="Pan J."/>
            <person name="Luo Z.H."/>
            <person name="Li M."/>
        </authorList>
    </citation>
    <scope>NUCLEOTIDE SEQUENCE [LARGE SCALE GENOMIC DNA]</scope>
    <source>
        <strain evidence="9">SpSt-618</strain>
    </source>
</reference>
<evidence type="ECO:0000256" key="5">
    <source>
        <dbReference type="ARBA" id="ARBA00022840"/>
    </source>
</evidence>
<dbReference type="SUPFAM" id="SSF56059">
    <property type="entry name" value="Glutathione synthetase ATP-binding domain-like"/>
    <property type="match status" value="1"/>
</dbReference>
<dbReference type="InterPro" id="IPR003135">
    <property type="entry name" value="ATP-grasp_carboxylate-amine"/>
</dbReference>
<dbReference type="GO" id="GO:0005829">
    <property type="term" value="C:cytosol"/>
    <property type="evidence" value="ECO:0007669"/>
    <property type="project" value="TreeGrafter"/>
</dbReference>
<feature type="binding site" evidence="7">
    <location>
        <position position="277"/>
    </location>
    <ligand>
        <name>Mg(2+)</name>
        <dbReference type="ChEBI" id="CHEBI:18420"/>
    </ligand>
</feature>
<keyword evidence="9" id="KW-0808">Transferase</keyword>
<gene>
    <name evidence="7" type="primary">purT</name>
    <name evidence="9" type="ORF">ENT87_04635</name>
</gene>
<keyword evidence="4 7" id="KW-0658">Purine biosynthesis</keyword>
<dbReference type="SUPFAM" id="SSF52440">
    <property type="entry name" value="PreATP-grasp domain"/>
    <property type="match status" value="1"/>
</dbReference>
<dbReference type="InterPro" id="IPR005862">
    <property type="entry name" value="PurT"/>
</dbReference>
<dbReference type="UniPathway" id="UPA00074">
    <property type="reaction ID" value="UER00127"/>
</dbReference>
<evidence type="ECO:0000259" key="8">
    <source>
        <dbReference type="PROSITE" id="PS50975"/>
    </source>
</evidence>
<feature type="domain" description="ATP-grasp" evidence="8">
    <location>
        <begin position="122"/>
        <end position="319"/>
    </location>
</feature>
<dbReference type="PANTHER" id="PTHR43055">
    <property type="entry name" value="FORMATE-DEPENDENT PHOSPHORIBOSYLGLYCINAMIDE FORMYLTRANSFERASE"/>
    <property type="match status" value="1"/>
</dbReference>
<evidence type="ECO:0000256" key="2">
    <source>
        <dbReference type="ARBA" id="ARBA00022723"/>
    </source>
</evidence>
<accession>A0A7J3I7Q1</accession>
<dbReference type="GO" id="GO:0004644">
    <property type="term" value="F:phosphoribosylglycinamide formyltransferase activity"/>
    <property type="evidence" value="ECO:0007669"/>
    <property type="project" value="InterPro"/>
</dbReference>
<dbReference type="GO" id="GO:0000287">
    <property type="term" value="F:magnesium ion binding"/>
    <property type="evidence" value="ECO:0007669"/>
    <property type="project" value="InterPro"/>
</dbReference>
<dbReference type="GO" id="GO:0005524">
    <property type="term" value="F:ATP binding"/>
    <property type="evidence" value="ECO:0007669"/>
    <property type="project" value="UniProtKB-UniRule"/>
</dbReference>
<organism evidence="9">
    <name type="scientific">Ignisphaera aggregans</name>
    <dbReference type="NCBI Taxonomy" id="334771"/>
    <lineage>
        <taxon>Archaea</taxon>
        <taxon>Thermoproteota</taxon>
        <taxon>Thermoprotei</taxon>
        <taxon>Desulfurococcales</taxon>
        <taxon>Desulfurococcaceae</taxon>
        <taxon>Ignisphaera</taxon>
    </lineage>
</organism>
<feature type="binding site" evidence="7">
    <location>
        <position position="117"/>
    </location>
    <ligand>
        <name>ATP</name>
        <dbReference type="ChEBI" id="CHEBI:30616"/>
    </ligand>
</feature>
<dbReference type="Gene3D" id="3.30.470.20">
    <property type="entry name" value="ATP-grasp fold, B domain"/>
    <property type="match status" value="1"/>
</dbReference>
<feature type="binding site" evidence="7">
    <location>
        <begin position="200"/>
        <end position="203"/>
    </location>
    <ligand>
        <name>ATP</name>
        <dbReference type="ChEBI" id="CHEBI:30616"/>
    </ligand>
</feature>
<comment type="pathway">
    <text evidence="7">Purine metabolism; IMP biosynthesis via de novo pathway; N(2)-formyl-N(1)-(5-phospho-D-ribosyl)glycinamide from N(1)-(5-phospho-D-ribosyl)glycinamide (formate route): step 1/1.</text>
</comment>
<dbReference type="EMBL" id="DTAI01000132">
    <property type="protein sequence ID" value="HGN36816.1"/>
    <property type="molecule type" value="Genomic_DNA"/>
</dbReference>
<comment type="subunit">
    <text evidence="7">Homodimer.</text>
</comment>
<sequence>MGRREFLTTPMFGKSIKIVLLGSGELGKEIAIEAQRLGVEVIAIDRYDWAPAMHVAHRRYVVDMVNSNAVKAIVEKEDPDVIVPEIEAISTEALEELESRGYFVVPNARAVKIAMNRIELRRFAAEQLKLPTTRYMFASNPDEAVEACEKVGYPCLIKPEMSSSGHGHAKVVEPSPKAIKEAYSHSVAHARGRSSRVIVEEYVGLEAEFTVLAYRYVDDWSIRTEVCEPVEHWRYGQYHYVESWQPSIKSREVLEEASRIAVATANGLGGLGIFGVEIFLTKDGRVLFSEVAPRPHDTGMVTMVSQELSEFAIHVRAVLGLPVPKPRITSPGASIAIYAEDDNVWAPKIYGVYEALKIPGVDVRIFGKPFTYAGRRVAVVLARGFTVEEALEKVRRASKYVSIKS</sequence>
<comment type="similarity">
    <text evidence="7">Belongs to the PurK/PurT family.</text>
</comment>
<feature type="binding site" evidence="7">
    <location>
        <begin position="375"/>
        <end position="376"/>
    </location>
    <ligand>
        <name>N(1)-(5-phospho-beta-D-ribosyl)glycinamide</name>
        <dbReference type="ChEBI" id="CHEBI:143788"/>
    </ligand>
</feature>
<evidence type="ECO:0000256" key="3">
    <source>
        <dbReference type="ARBA" id="ARBA00022741"/>
    </source>
</evidence>
<dbReference type="InterPro" id="IPR013815">
    <property type="entry name" value="ATP_grasp_subdomain_1"/>
</dbReference>
<feature type="binding site" evidence="7">
    <location>
        <position position="208"/>
    </location>
    <ligand>
        <name>ATP</name>
        <dbReference type="ChEBI" id="CHEBI:30616"/>
    </ligand>
</feature>
<comment type="function">
    <text evidence="7">Involved in the de novo purine biosynthesis. Catalyzes the transfer of formate to 5-phospho-ribosyl-glycinamide (GAR), producing 5-phospho-ribosyl-N-formylglycinamide (FGAR). Formate is provided by PurU via hydrolysis of 10-formyl-tetrahydrofolate.</text>
</comment>
<name>A0A7J3I7Q1_9CREN</name>
<keyword evidence="5 7" id="KW-0067">ATP-binding</keyword>
<evidence type="ECO:0000256" key="7">
    <source>
        <dbReference type="HAMAP-Rule" id="MF_01643"/>
    </source>
</evidence>
<feature type="binding site" evidence="7">
    <location>
        <position position="85"/>
    </location>
    <ligand>
        <name>N(1)-(5-phospho-beta-D-ribosyl)glycinamide</name>
        <dbReference type="ChEBI" id="CHEBI:143788"/>
    </ligand>
</feature>
<comment type="caution">
    <text evidence="7">Lacks conserved residue(s) required for the propagation of feature annotation.</text>
</comment>
<feature type="binding site" evidence="7">
    <location>
        <position position="290"/>
    </location>
    <ligand>
        <name>Mg(2+)</name>
        <dbReference type="ChEBI" id="CHEBI:18420"/>
    </ligand>
</feature>
<dbReference type="HAMAP" id="MF_01643">
    <property type="entry name" value="PurT"/>
    <property type="match status" value="1"/>
</dbReference>
<feature type="binding site" evidence="7">
    <location>
        <position position="158"/>
    </location>
    <ligand>
        <name>ATP</name>
        <dbReference type="ChEBI" id="CHEBI:30616"/>
    </ligand>
</feature>
<comment type="caution">
    <text evidence="9">The sequence shown here is derived from an EMBL/GenBank/DDBJ whole genome shotgun (WGS) entry which is preliminary data.</text>
</comment>
<dbReference type="Gene3D" id="3.40.50.20">
    <property type="match status" value="1"/>
</dbReference>
<dbReference type="GO" id="GO:0043815">
    <property type="term" value="F:phosphoribosylglycinamide formyltransferase 2 activity"/>
    <property type="evidence" value="ECO:0007669"/>
    <property type="project" value="UniProtKB-UniRule"/>
</dbReference>